<keyword evidence="10" id="KW-1185">Reference proteome</keyword>
<evidence type="ECO:0000313" key="8">
    <source>
        <dbReference type="EMBL" id="QCN89487.1"/>
    </source>
</evidence>
<evidence type="ECO:0000259" key="6">
    <source>
        <dbReference type="Pfam" id="PF02668"/>
    </source>
</evidence>
<comment type="similarity">
    <text evidence="1">Belongs to the TfdA dioxygenase family.</text>
</comment>
<dbReference type="OrthoDB" id="581608at2"/>
<keyword evidence="5" id="KW-0408">Iron</keyword>
<reference evidence="7 9" key="2">
    <citation type="submission" date="2018-12" db="EMBL/GenBank/DDBJ databases">
        <title>Streptomyces griseoviridis F1-27 complete genome.</title>
        <authorList>
            <person name="Mariita R.M."/>
            <person name="Sello J.K."/>
        </authorList>
    </citation>
    <scope>NUCLEOTIDE SEQUENCE [LARGE SCALE GENOMIC DNA]</scope>
    <source>
        <strain evidence="7 9">F1-27</strain>
    </source>
</reference>
<dbReference type="Proteomes" id="UP000501753">
    <property type="component" value="Chromosome"/>
</dbReference>
<organism evidence="7 9">
    <name type="scientific">Streptomyces griseoviridis</name>
    <dbReference type="NCBI Taxonomy" id="45398"/>
    <lineage>
        <taxon>Bacteria</taxon>
        <taxon>Bacillati</taxon>
        <taxon>Actinomycetota</taxon>
        <taxon>Actinomycetes</taxon>
        <taxon>Kitasatosporales</taxon>
        <taxon>Streptomycetaceae</taxon>
        <taxon>Streptomyces</taxon>
    </lineage>
</organism>
<dbReference type="GO" id="GO:0006790">
    <property type="term" value="P:sulfur compound metabolic process"/>
    <property type="evidence" value="ECO:0007669"/>
    <property type="project" value="TreeGrafter"/>
</dbReference>
<dbReference type="Proteomes" id="UP000271291">
    <property type="component" value="Chromosome"/>
</dbReference>
<gene>
    <name evidence="8" type="ORF">DDJ31_34745</name>
    <name evidence="7" type="ORF">ELQ87_04610</name>
</gene>
<dbReference type="RefSeq" id="WP_127176568.1">
    <property type="nucleotide sequence ID" value="NZ_CP029078.1"/>
</dbReference>
<keyword evidence="3 7" id="KW-0223">Dioxygenase</keyword>
<evidence type="ECO:0000313" key="9">
    <source>
        <dbReference type="Proteomes" id="UP000271291"/>
    </source>
</evidence>
<dbReference type="EMBL" id="CP029078">
    <property type="protein sequence ID" value="QCN89487.1"/>
    <property type="molecule type" value="Genomic_DNA"/>
</dbReference>
<dbReference type="SUPFAM" id="SSF51197">
    <property type="entry name" value="Clavaminate synthase-like"/>
    <property type="match status" value="1"/>
</dbReference>
<dbReference type="Pfam" id="PF02668">
    <property type="entry name" value="TauD"/>
    <property type="match status" value="1"/>
</dbReference>
<dbReference type="InterPro" id="IPR051323">
    <property type="entry name" value="AtsK-like"/>
</dbReference>
<evidence type="ECO:0000256" key="4">
    <source>
        <dbReference type="ARBA" id="ARBA00023002"/>
    </source>
</evidence>
<dbReference type="EMBL" id="CP034687">
    <property type="protein sequence ID" value="AZS83657.1"/>
    <property type="molecule type" value="Genomic_DNA"/>
</dbReference>
<dbReference type="GO" id="GO:0005737">
    <property type="term" value="C:cytoplasm"/>
    <property type="evidence" value="ECO:0007669"/>
    <property type="project" value="TreeGrafter"/>
</dbReference>
<dbReference type="PANTHER" id="PTHR30468:SF1">
    <property type="entry name" value="ALPHA-KETOGLUTARATE-DEPENDENT SULFONATE DIOXYGENASE"/>
    <property type="match status" value="1"/>
</dbReference>
<sequence>MATHPQLGDVEPAAPPFVTLPALTTARLPEAAPRIKEAWLRHPVLVFHQCDLTPEDLVRFGAIFGTPVPVPVQEDIVDTTGLPPEIMIISNIVENGRRVGHLGGGDLSWHTDMCYVPEPALASALYAVETPEAAGDTWFLDMTAVHDSLPAALRARIATLSCKHDDSRTAAGDLRHGRVPVLDVTTSSGAVHPLVRVRPETGRKALYLGRRLNAYIPGLPLAESDALLDELWGYCDDPALSWPHRWRPGDLVVWDNRVMMHRRDAIPDGSRRLMRRIQAR</sequence>
<dbReference type="InterPro" id="IPR003819">
    <property type="entry name" value="TauD/TfdA-like"/>
</dbReference>
<proteinExistence type="inferred from homology"/>
<evidence type="ECO:0000256" key="5">
    <source>
        <dbReference type="ARBA" id="ARBA00023004"/>
    </source>
</evidence>
<dbReference type="InterPro" id="IPR042098">
    <property type="entry name" value="TauD-like_sf"/>
</dbReference>
<feature type="domain" description="TauD/TfdA-like" evidence="6">
    <location>
        <begin position="27"/>
        <end position="277"/>
    </location>
</feature>
<protein>
    <submittedName>
        <fullName evidence="7">TauD/TfdA family dioxygenase</fullName>
    </submittedName>
    <submittedName>
        <fullName evidence="8">Taurine catabolism dioxygenase TauD</fullName>
    </submittedName>
</protein>
<dbReference type="GO" id="GO:0046872">
    <property type="term" value="F:metal ion binding"/>
    <property type="evidence" value="ECO:0007669"/>
    <property type="project" value="UniProtKB-KW"/>
</dbReference>
<evidence type="ECO:0000256" key="1">
    <source>
        <dbReference type="ARBA" id="ARBA00005896"/>
    </source>
</evidence>
<keyword evidence="4" id="KW-0560">Oxidoreductase</keyword>
<dbReference type="AlphaFoldDB" id="A0A3Q9KLX1"/>
<dbReference type="GO" id="GO:0000908">
    <property type="term" value="F:taurine dioxygenase activity"/>
    <property type="evidence" value="ECO:0007669"/>
    <property type="project" value="TreeGrafter"/>
</dbReference>
<dbReference type="KEGG" id="sgd:ELQ87_04610"/>
<evidence type="ECO:0000313" key="7">
    <source>
        <dbReference type="EMBL" id="AZS83657.1"/>
    </source>
</evidence>
<dbReference type="PANTHER" id="PTHR30468">
    <property type="entry name" value="ALPHA-KETOGLUTARATE-DEPENDENT SULFONATE DIOXYGENASE"/>
    <property type="match status" value="1"/>
</dbReference>
<keyword evidence="2" id="KW-0479">Metal-binding</keyword>
<name>A0A3Q9KLX1_STRGD</name>
<reference evidence="8 10" key="1">
    <citation type="submission" date="2018-04" db="EMBL/GenBank/DDBJ databases">
        <title>Complete genome sequences of Streptomyces griseoviridis K61 and characterization of antagonistic properties of biological control agents.</title>
        <authorList>
            <person name="Mariita R.M."/>
            <person name="Sello J.K."/>
        </authorList>
    </citation>
    <scope>NUCLEOTIDE SEQUENCE [LARGE SCALE GENOMIC DNA]</scope>
    <source>
        <strain evidence="8 10">K61</strain>
    </source>
</reference>
<evidence type="ECO:0000313" key="10">
    <source>
        <dbReference type="Proteomes" id="UP000501753"/>
    </source>
</evidence>
<accession>A0A3Q9KLX1</accession>
<dbReference type="Gene3D" id="3.60.130.10">
    <property type="entry name" value="Clavaminate synthase-like"/>
    <property type="match status" value="1"/>
</dbReference>
<evidence type="ECO:0000256" key="3">
    <source>
        <dbReference type="ARBA" id="ARBA00022964"/>
    </source>
</evidence>
<evidence type="ECO:0000256" key="2">
    <source>
        <dbReference type="ARBA" id="ARBA00022723"/>
    </source>
</evidence>